<sequence>VSKLDAKIMRTVFGMQQLELKLGHLSSLDYRVVVVPLIKSYLKSRLEDAAEKDATEKSDAVREAFLAELARDAKRNDDKGPDQSKHPQEKSKDKKKNKDHRRAKDLKGTSNGGQQTIFDENIGGCVTEDEHDKIGGYKWSREEESKRQEEDELKWQVELEAEERKLEETLELQRRIEEEAKQKHLAELSKKQVEEESRWYRLNESESSIIRGEPYLSIQDTTNHVNECTDSSTSQQETLMDADSVISGRNMFSFGSYPREVSTFPERRDFQLDDFKSYCRYQEKHTNAGKDKYYTGSFEPQNHQVMKISGCVDKGSLMDDKSRLSRMQVHSREIVLPGSMPGSMINQEKHRLQDSDLHAYSRNGADNSLQATEHDRSSSFGQKARGHRSRQKAVMQIPERGTYTYIPKVSSKHENRQVAENSVIEVPDSSPHNISPIPVSYTHGTPNVAAQARAITGFKQGATFNGKSGEALGENNSKTLRQLHAEEDDEERFQAELEQAVRQSLDTYNAKHISVDFHEATKTEGGHPITDGTVQTASGLPIKALTEVDTFGKGLQNEVGEYNCFINVIIQSLWHLRRFREEFLALSSSQHVHVGDPCVVCALHNIFVALSSVTTETTQEAVAPVSLRIALSALYPESNFFQQAQMNDASEVLEVIFDCLHRAFTSNGTISDSESDGSAYKGSWDCQNQTCIAHRLFGLDISEQMNCKSCGLESRNLKYTSFFHNINASALRTMKIMSMESSLDELLKLVEMNHQLACDAETGGCGQFNYIHHLLCAAPHVFTTVLGWQNNCENVEDIAATLNAITTKIDVGVIYRGLDEGHPHHLVSVVCYYGQHYHCFAYSSEHTRWVMYDDTTVK</sequence>
<dbReference type="SUPFAM" id="SSF54001">
    <property type="entry name" value="Cysteine proteinases"/>
    <property type="match status" value="1"/>
</dbReference>
<feature type="compositionally biased region" description="Polar residues" evidence="4">
    <location>
        <begin position="108"/>
        <end position="118"/>
    </location>
</feature>
<dbReference type="EMBL" id="JAHRHJ020000006">
    <property type="protein sequence ID" value="KAH9311083.1"/>
    <property type="molecule type" value="Genomic_DNA"/>
</dbReference>
<evidence type="ECO:0000256" key="4">
    <source>
        <dbReference type="SAM" id="MobiDB-lite"/>
    </source>
</evidence>
<keyword evidence="2" id="KW-0378">Hydrolase</keyword>
<feature type="domain" description="USP" evidence="5">
    <location>
        <begin position="553"/>
        <end position="858"/>
    </location>
</feature>
<dbReference type="Pfam" id="PF00443">
    <property type="entry name" value="UCH"/>
    <property type="match status" value="1"/>
</dbReference>
<dbReference type="GO" id="GO:0016579">
    <property type="term" value="P:protein deubiquitination"/>
    <property type="evidence" value="ECO:0007669"/>
    <property type="project" value="InterPro"/>
</dbReference>
<dbReference type="Gene3D" id="3.90.70.10">
    <property type="entry name" value="Cysteine proteinases"/>
    <property type="match status" value="1"/>
</dbReference>
<evidence type="ECO:0000313" key="7">
    <source>
        <dbReference type="Proteomes" id="UP000824469"/>
    </source>
</evidence>
<evidence type="ECO:0000313" key="6">
    <source>
        <dbReference type="EMBL" id="KAH9311083.1"/>
    </source>
</evidence>
<dbReference type="PROSITE" id="PS50235">
    <property type="entry name" value="USP_3"/>
    <property type="match status" value="1"/>
</dbReference>
<dbReference type="Proteomes" id="UP000824469">
    <property type="component" value="Unassembled WGS sequence"/>
</dbReference>
<evidence type="ECO:0000259" key="5">
    <source>
        <dbReference type="PROSITE" id="PS50235"/>
    </source>
</evidence>
<comment type="caution">
    <text evidence="6">The sequence shown here is derived from an EMBL/GenBank/DDBJ whole genome shotgun (WGS) entry which is preliminary data.</text>
</comment>
<feature type="compositionally biased region" description="Basic and acidic residues" evidence="4">
    <location>
        <begin position="70"/>
        <end position="92"/>
    </location>
</feature>
<dbReference type="PANTHER" id="PTHR22975">
    <property type="entry name" value="UBIQUITIN SPECIFIC PROTEINASE"/>
    <property type="match status" value="1"/>
</dbReference>
<organism evidence="6 7">
    <name type="scientific">Taxus chinensis</name>
    <name type="common">Chinese yew</name>
    <name type="synonym">Taxus wallichiana var. chinensis</name>
    <dbReference type="NCBI Taxonomy" id="29808"/>
    <lineage>
        <taxon>Eukaryota</taxon>
        <taxon>Viridiplantae</taxon>
        <taxon>Streptophyta</taxon>
        <taxon>Embryophyta</taxon>
        <taxon>Tracheophyta</taxon>
        <taxon>Spermatophyta</taxon>
        <taxon>Pinopsida</taxon>
        <taxon>Pinidae</taxon>
        <taxon>Conifers II</taxon>
        <taxon>Cupressales</taxon>
        <taxon>Taxaceae</taxon>
        <taxon>Taxus</taxon>
    </lineage>
</organism>
<keyword evidence="7" id="KW-1185">Reference proteome</keyword>
<feature type="non-terminal residue" evidence="6">
    <location>
        <position position="858"/>
    </location>
</feature>
<reference evidence="6 7" key="1">
    <citation type="journal article" date="2021" name="Nat. Plants">
        <title>The Taxus genome provides insights into paclitaxel biosynthesis.</title>
        <authorList>
            <person name="Xiong X."/>
            <person name="Gou J."/>
            <person name="Liao Q."/>
            <person name="Li Y."/>
            <person name="Zhou Q."/>
            <person name="Bi G."/>
            <person name="Li C."/>
            <person name="Du R."/>
            <person name="Wang X."/>
            <person name="Sun T."/>
            <person name="Guo L."/>
            <person name="Liang H."/>
            <person name="Lu P."/>
            <person name="Wu Y."/>
            <person name="Zhang Z."/>
            <person name="Ro D.K."/>
            <person name="Shang Y."/>
            <person name="Huang S."/>
            <person name="Yan J."/>
        </authorList>
    </citation>
    <scope>NUCLEOTIDE SEQUENCE [LARGE SCALE GENOMIC DNA]</scope>
    <source>
        <strain evidence="6">Ta-2019</strain>
    </source>
</reference>
<dbReference type="InterPro" id="IPR052398">
    <property type="entry name" value="Ubiquitin_hydrolase_53/54"/>
</dbReference>
<feature type="coiled-coil region" evidence="3">
    <location>
        <begin position="156"/>
        <end position="196"/>
    </location>
</feature>
<dbReference type="GO" id="GO:0004843">
    <property type="term" value="F:cysteine-type deubiquitinase activity"/>
    <property type="evidence" value="ECO:0007669"/>
    <property type="project" value="InterPro"/>
</dbReference>
<dbReference type="InterPro" id="IPR028889">
    <property type="entry name" value="USP"/>
</dbReference>
<evidence type="ECO:0000256" key="3">
    <source>
        <dbReference type="SAM" id="Coils"/>
    </source>
</evidence>
<feature type="region of interest" description="Disordered" evidence="4">
    <location>
        <begin position="70"/>
        <end position="124"/>
    </location>
</feature>
<feature type="region of interest" description="Disordered" evidence="4">
    <location>
        <begin position="368"/>
        <end position="393"/>
    </location>
</feature>
<dbReference type="CDD" id="cd02257">
    <property type="entry name" value="Peptidase_C19"/>
    <property type="match status" value="1"/>
</dbReference>
<dbReference type="InterPro" id="IPR001394">
    <property type="entry name" value="Peptidase_C19_UCH"/>
</dbReference>
<keyword evidence="3" id="KW-0175">Coiled coil</keyword>
<dbReference type="PANTHER" id="PTHR22975:SF9">
    <property type="entry name" value="ECHINUS SPLICE FORM 3"/>
    <property type="match status" value="1"/>
</dbReference>
<feature type="non-terminal residue" evidence="6">
    <location>
        <position position="1"/>
    </location>
</feature>
<protein>
    <recommendedName>
        <fullName evidence="5">USP domain-containing protein</fullName>
    </recommendedName>
</protein>
<dbReference type="InterPro" id="IPR038765">
    <property type="entry name" value="Papain-like_cys_pep_sf"/>
</dbReference>
<proteinExistence type="predicted"/>
<evidence type="ECO:0000256" key="1">
    <source>
        <dbReference type="ARBA" id="ARBA00022786"/>
    </source>
</evidence>
<dbReference type="AlphaFoldDB" id="A0AA38FXW7"/>
<gene>
    <name evidence="6" type="ORF">KI387_026118</name>
</gene>
<dbReference type="CDD" id="cd22265">
    <property type="entry name" value="UDM1_RNF168"/>
    <property type="match status" value="1"/>
</dbReference>
<name>A0AA38FXW7_TAXCH</name>
<feature type="compositionally biased region" description="Basic residues" evidence="4">
    <location>
        <begin position="93"/>
        <end position="104"/>
    </location>
</feature>
<accession>A0AA38FXW7</accession>
<evidence type="ECO:0000256" key="2">
    <source>
        <dbReference type="ARBA" id="ARBA00022801"/>
    </source>
</evidence>
<keyword evidence="1" id="KW-0833">Ubl conjugation pathway</keyword>